<reference evidence="1 2" key="1">
    <citation type="submission" date="2022-08" db="EMBL/GenBank/DDBJ databases">
        <title>Bacterial and archaeal communities from various locations to study Microbial Dark Matter (Phase II).</title>
        <authorList>
            <person name="Stepanauskas R."/>
        </authorList>
    </citation>
    <scope>NUCLEOTIDE SEQUENCE [LARGE SCALE GENOMIC DNA]</scope>
    <source>
        <strain evidence="1 2">PD1</strain>
    </source>
</reference>
<gene>
    <name evidence="1" type="ORF">M2350_001639</name>
</gene>
<dbReference type="GO" id="GO:0003677">
    <property type="term" value="F:DNA binding"/>
    <property type="evidence" value="ECO:0007669"/>
    <property type="project" value="UniProtKB-KW"/>
</dbReference>
<evidence type="ECO:0000313" key="1">
    <source>
        <dbReference type="EMBL" id="MCS3919239.1"/>
    </source>
</evidence>
<protein>
    <submittedName>
        <fullName evidence="1">DNA-binding antitoxin AbrB/MazE fold protein</fullName>
    </submittedName>
</protein>
<comment type="caution">
    <text evidence="1">The sequence shown here is derived from an EMBL/GenBank/DDBJ whole genome shotgun (WGS) entry which is preliminary data.</text>
</comment>
<proteinExistence type="predicted"/>
<dbReference type="EMBL" id="JANUCP010000002">
    <property type="protein sequence ID" value="MCS3919239.1"/>
    <property type="molecule type" value="Genomic_DNA"/>
</dbReference>
<evidence type="ECO:0000313" key="2">
    <source>
        <dbReference type="Proteomes" id="UP001204798"/>
    </source>
</evidence>
<organism evidence="1 2">
    <name type="scientific">Candidatus Fervidibacter sacchari</name>
    <dbReference type="NCBI Taxonomy" id="1448929"/>
    <lineage>
        <taxon>Bacteria</taxon>
        <taxon>Candidatus Fervidibacterota</taxon>
        <taxon>Candidatus Fervidibacter</taxon>
    </lineage>
</organism>
<name>A0ABT2ENH8_9BACT</name>
<sequence>MKVGKLVVTGIIKNGVVVPEGELPLPEGTRLDIVFPPGYDDIPEEFWQEMAMWDKASDEALELVERMAKEWEEKDAAR</sequence>
<keyword evidence="1" id="KW-0238">DNA-binding</keyword>
<keyword evidence="2" id="KW-1185">Reference proteome</keyword>
<accession>A0ABT2ENH8</accession>
<dbReference type="RefSeq" id="WP_259095449.1">
    <property type="nucleotide sequence ID" value="NZ_CP130454.1"/>
</dbReference>
<dbReference type="Proteomes" id="UP001204798">
    <property type="component" value="Unassembled WGS sequence"/>
</dbReference>